<comment type="caution">
    <text evidence="2">The sequence shown here is derived from an EMBL/GenBank/DDBJ whole genome shotgun (WGS) entry which is preliminary data.</text>
</comment>
<organism evidence="2 3">
    <name type="scientific">Actinomadura keratinilytica</name>
    <dbReference type="NCBI Taxonomy" id="547461"/>
    <lineage>
        <taxon>Bacteria</taxon>
        <taxon>Bacillati</taxon>
        <taxon>Actinomycetota</taxon>
        <taxon>Actinomycetes</taxon>
        <taxon>Streptosporangiales</taxon>
        <taxon>Thermomonosporaceae</taxon>
        <taxon>Actinomadura</taxon>
    </lineage>
</organism>
<sequence>MSTAEVHELMARAQELPYGEAKTVLVEDALRRAEAAGDDRLAFRVRMSLTGAYQYGGEPAKAFTTFSRCLAEHDRDPSRHDAEARLLWHFKWIVNSLTLFPEVPLDRTYAVLDDMERRYRAGGYSLQAVYHYRNIVARHVGDLDAADEWYARWQAAPRDGLSDCQGCDPTGMVRHLEVRGRDEEALAVAAPVLGDELTCSEQPHGILTALLPVYLRTGRLEEARDAHRRAYRLVRSSVANLSLVGEHLWFCAVTGNEPRGFEILQRHLGWLDRAPSPCDAMEFAAAGALLLRRMEEAGAGDAAVRRPGGAGEVTVAELRAELAERAREIAARFDARNGTSYQGDNVERTLADEPVVEHLPLTAHDRRRPAPAPVPARPEPEPDAAPRRDLSGMTDLDALLDAADEARTADDLDGALAAWRRFDEAAGDRPLTPLQSARRTDGRGAELLARGEYGAALAEWRRAVELFAEAGDRVREQSGLSRIGALLCVTGEPEEGVALMRAAAAFLDEHDAGSQHAFDARMRLADALLRGDRPEEGLAALDGLAPSGPRDLGEVELHRGRGLSVLGRDAEAAAALRPACAAFREAGQPGRLAEAALLLGRVLAYGDARDPEAALEAFDEAVANAAAGPPGLAPAAHAERGSLLLTCERAADAVADMVEAVAGFTALGHRPQAAYARVELAAAYMSTGRYFEAAEVAEEAAPMLAEVDDPAAERRCRFILAHAQRELGEEQAAEIFTALAEEEDDPAEAARLLETAADVLTGLDKDARAADEFLRAAEAFAKAGDPFGAVRCRRRGALCRAWGGNGDRALEEMADARRALGELPAEEHEAAAAWEEAALSYDEARMLAALGRLADALEAASRAVDGFAAVGAADAAQTAAALRDDIRGRL</sequence>
<evidence type="ECO:0000256" key="1">
    <source>
        <dbReference type="SAM" id="MobiDB-lite"/>
    </source>
</evidence>
<name>A0ABP7ZDB5_9ACTN</name>
<dbReference type="RefSeq" id="WP_345024264.1">
    <property type="nucleotide sequence ID" value="NZ_BAABDO010000110.1"/>
</dbReference>
<dbReference type="EMBL" id="BAABDO010000110">
    <property type="protein sequence ID" value="GAA4153231.1"/>
    <property type="molecule type" value="Genomic_DNA"/>
</dbReference>
<evidence type="ECO:0000313" key="2">
    <source>
        <dbReference type="EMBL" id="GAA4153231.1"/>
    </source>
</evidence>
<protein>
    <recommendedName>
        <fullName evidence="4">Tetratricopeptide repeat protein</fullName>
    </recommendedName>
</protein>
<reference evidence="3" key="1">
    <citation type="journal article" date="2019" name="Int. J. Syst. Evol. Microbiol.">
        <title>The Global Catalogue of Microorganisms (GCM) 10K type strain sequencing project: providing services to taxonomists for standard genome sequencing and annotation.</title>
        <authorList>
            <consortium name="The Broad Institute Genomics Platform"/>
            <consortium name="The Broad Institute Genome Sequencing Center for Infectious Disease"/>
            <person name="Wu L."/>
            <person name="Ma J."/>
        </authorList>
    </citation>
    <scope>NUCLEOTIDE SEQUENCE [LARGE SCALE GENOMIC DNA]</scope>
    <source>
        <strain evidence="3">JCM 17316</strain>
    </source>
</reference>
<evidence type="ECO:0000313" key="3">
    <source>
        <dbReference type="Proteomes" id="UP001500266"/>
    </source>
</evidence>
<keyword evidence="3" id="KW-1185">Reference proteome</keyword>
<feature type="compositionally biased region" description="Basic and acidic residues" evidence="1">
    <location>
        <begin position="378"/>
        <end position="390"/>
    </location>
</feature>
<accession>A0ABP7ZDB5</accession>
<dbReference type="SUPFAM" id="SSF48452">
    <property type="entry name" value="TPR-like"/>
    <property type="match status" value="2"/>
</dbReference>
<dbReference type="InterPro" id="IPR011990">
    <property type="entry name" value="TPR-like_helical_dom_sf"/>
</dbReference>
<feature type="region of interest" description="Disordered" evidence="1">
    <location>
        <begin position="338"/>
        <end position="390"/>
    </location>
</feature>
<evidence type="ECO:0008006" key="4">
    <source>
        <dbReference type="Google" id="ProtNLM"/>
    </source>
</evidence>
<dbReference type="Gene3D" id="1.25.40.10">
    <property type="entry name" value="Tetratricopeptide repeat domain"/>
    <property type="match status" value="2"/>
</dbReference>
<gene>
    <name evidence="2" type="ORF">GCM10022416_52170</name>
</gene>
<dbReference type="Proteomes" id="UP001500266">
    <property type="component" value="Unassembled WGS sequence"/>
</dbReference>
<proteinExistence type="predicted"/>